<protein>
    <submittedName>
        <fullName evidence="11">Transmembrane amino acid transporter protein-domain-containing protein</fullName>
    </submittedName>
</protein>
<organism evidence="11 12">
    <name type="scientific">Pseudomassariella vexata</name>
    <dbReference type="NCBI Taxonomy" id="1141098"/>
    <lineage>
        <taxon>Eukaryota</taxon>
        <taxon>Fungi</taxon>
        <taxon>Dikarya</taxon>
        <taxon>Ascomycota</taxon>
        <taxon>Pezizomycotina</taxon>
        <taxon>Sordariomycetes</taxon>
        <taxon>Xylariomycetidae</taxon>
        <taxon>Amphisphaeriales</taxon>
        <taxon>Pseudomassariaceae</taxon>
        <taxon>Pseudomassariella</taxon>
    </lineage>
</organism>
<dbReference type="InterPro" id="IPR013057">
    <property type="entry name" value="AA_transpt_TM"/>
</dbReference>
<evidence type="ECO:0000256" key="2">
    <source>
        <dbReference type="ARBA" id="ARBA00008066"/>
    </source>
</evidence>
<keyword evidence="7 9" id="KW-0472">Membrane</keyword>
<dbReference type="EMBL" id="MCFJ01000008">
    <property type="protein sequence ID" value="ORY63513.1"/>
    <property type="molecule type" value="Genomic_DNA"/>
</dbReference>
<keyword evidence="12" id="KW-1185">Reference proteome</keyword>
<reference evidence="11 12" key="1">
    <citation type="submission" date="2016-07" db="EMBL/GenBank/DDBJ databases">
        <title>Pervasive Adenine N6-methylation of Active Genes in Fungi.</title>
        <authorList>
            <consortium name="DOE Joint Genome Institute"/>
            <person name="Mondo S.J."/>
            <person name="Dannebaum R.O."/>
            <person name="Kuo R.C."/>
            <person name="Labutti K."/>
            <person name="Haridas S."/>
            <person name="Kuo A."/>
            <person name="Salamov A."/>
            <person name="Ahrendt S.R."/>
            <person name="Lipzen A."/>
            <person name="Sullivan W."/>
            <person name="Andreopoulos W.B."/>
            <person name="Clum A."/>
            <person name="Lindquist E."/>
            <person name="Daum C."/>
            <person name="Ramamoorthy G.K."/>
            <person name="Gryganskyi A."/>
            <person name="Culley D."/>
            <person name="Magnuson J.K."/>
            <person name="James T.Y."/>
            <person name="O'Malley M.A."/>
            <person name="Stajich J.E."/>
            <person name="Spatafora J.W."/>
            <person name="Visel A."/>
            <person name="Grigoriev I.V."/>
        </authorList>
    </citation>
    <scope>NUCLEOTIDE SEQUENCE [LARGE SCALE GENOMIC DNA]</scope>
    <source>
        <strain evidence="11 12">CBS 129021</strain>
    </source>
</reference>
<feature type="transmembrane region" description="Helical" evidence="9">
    <location>
        <begin position="448"/>
        <end position="473"/>
    </location>
</feature>
<feature type="transmembrane region" description="Helical" evidence="9">
    <location>
        <begin position="347"/>
        <end position="368"/>
    </location>
</feature>
<evidence type="ECO:0000256" key="6">
    <source>
        <dbReference type="ARBA" id="ARBA00022989"/>
    </source>
</evidence>
<sequence>MSSRHPTSWDQYERGNSPGRGSVSSTGQHSVSFAEGQSLLGDHEGHEDHDNSTEWMGRLRRRSSVTNRLAAITEIGGVNSIRSFTRSWQRAAVFPEVIPQRPSFVFAPDQEPADPIHYGRTDVETGPRTSLLRSHLEANTAPENAILDTEDDAGPAGTLPHRSGGAEGKLFDNDLPGVTSPSGSARTNSVFEVPPHLSGQVPFVGSYSSYVTYGTVDSEISRPSMAEAGELWRQQQEAGVEVPNGEHPRIMVKEVEQDGKFVLAVAGQSTLPQTVVNSTNVLIGVGLLSLPIGMRYAGWLVGMVALFCCAAVTSWTARLLSKCMDLDPTLITFSDVAYISFGKNARVITSIVFTLELIAACVALIVLFADSLSLLFPGMLSVNGWKVICAVVLIPFQFAPLRILSYTSFLGILSVLSIAIIVILDGLIKPHGPGSLIEPAATYLFPENWLTLPLSFGLLMSPWGGHGVFPNIYRDMRHPHRYKEAVTITFSFTYLLDVTMAVVGLIMFGDGVRDEITSNILRTTGYPEVLNVSLVIFIAIIPLTKIPLNAQPIVTTMEVLAGLRQHVMADNSALLGRSSAFRGVMKIVIRIMTLLILLIIAILFPDFDSIMAFMGSALCFTICVTLPLAFYLKLFGHEIMAKERILAWFVMTTSFVLSVIGTVWAFLPKSLIGITT</sequence>
<feature type="compositionally biased region" description="Polar residues" evidence="8">
    <location>
        <begin position="1"/>
        <end position="10"/>
    </location>
</feature>
<keyword evidence="6 9" id="KW-1133">Transmembrane helix</keyword>
<feature type="domain" description="Amino acid transporter transmembrane" evidence="10">
    <location>
        <begin position="268"/>
        <end position="663"/>
    </location>
</feature>
<feature type="transmembrane region" description="Helical" evidence="9">
    <location>
        <begin position="587"/>
        <end position="604"/>
    </location>
</feature>
<comment type="similarity">
    <text evidence="2">Belongs to the amino acid/polyamine transporter 2 family.</text>
</comment>
<feature type="region of interest" description="Disordered" evidence="8">
    <location>
        <begin position="1"/>
        <end position="30"/>
    </location>
</feature>
<name>A0A1Y2DW73_9PEZI</name>
<keyword evidence="5" id="KW-0029">Amino-acid transport</keyword>
<evidence type="ECO:0000259" key="10">
    <source>
        <dbReference type="Pfam" id="PF01490"/>
    </source>
</evidence>
<evidence type="ECO:0000256" key="8">
    <source>
        <dbReference type="SAM" id="MobiDB-lite"/>
    </source>
</evidence>
<dbReference type="GO" id="GO:0015188">
    <property type="term" value="F:L-isoleucine transmembrane transporter activity"/>
    <property type="evidence" value="ECO:0007669"/>
    <property type="project" value="EnsemblFungi"/>
</dbReference>
<keyword evidence="3" id="KW-0813">Transport</keyword>
<keyword evidence="4 9" id="KW-0812">Transmembrane</keyword>
<dbReference type="GO" id="GO:0000329">
    <property type="term" value="C:fungal-type vacuole membrane"/>
    <property type="evidence" value="ECO:0007669"/>
    <property type="project" value="EnsemblFungi"/>
</dbReference>
<evidence type="ECO:0000256" key="5">
    <source>
        <dbReference type="ARBA" id="ARBA00022970"/>
    </source>
</evidence>
<dbReference type="GO" id="GO:0090513">
    <property type="term" value="P:L-histidine transmembrane import into vacuole"/>
    <property type="evidence" value="ECO:0007669"/>
    <property type="project" value="EnsemblFungi"/>
</dbReference>
<dbReference type="Proteomes" id="UP000193689">
    <property type="component" value="Unassembled WGS sequence"/>
</dbReference>
<comment type="caution">
    <text evidence="11">The sequence shown here is derived from an EMBL/GenBank/DDBJ whole genome shotgun (WGS) entry which is preliminary data.</text>
</comment>
<accession>A0A1Y2DW73</accession>
<dbReference type="PANTHER" id="PTHR22950:SF692">
    <property type="entry name" value="TRANSMEMBRANE AMINO ACID TRANSPORTER FAMILY PROTEIN"/>
    <property type="match status" value="1"/>
</dbReference>
<feature type="transmembrane region" description="Helical" evidence="9">
    <location>
        <begin position="646"/>
        <end position="667"/>
    </location>
</feature>
<dbReference type="PANTHER" id="PTHR22950">
    <property type="entry name" value="AMINO ACID TRANSPORTER"/>
    <property type="match status" value="1"/>
</dbReference>
<dbReference type="GO" id="GO:0007034">
    <property type="term" value="P:vacuolar transport"/>
    <property type="evidence" value="ECO:0007669"/>
    <property type="project" value="EnsemblFungi"/>
</dbReference>
<evidence type="ECO:0000256" key="3">
    <source>
        <dbReference type="ARBA" id="ARBA00022448"/>
    </source>
</evidence>
<evidence type="ECO:0000256" key="1">
    <source>
        <dbReference type="ARBA" id="ARBA00004141"/>
    </source>
</evidence>
<dbReference type="GO" id="GO:0015186">
    <property type="term" value="F:L-glutamine transmembrane transporter activity"/>
    <property type="evidence" value="ECO:0007669"/>
    <property type="project" value="EnsemblFungi"/>
</dbReference>
<comment type="subcellular location">
    <subcellularLocation>
        <location evidence="1">Membrane</location>
        <topology evidence="1">Multi-pass membrane protein</topology>
    </subcellularLocation>
</comment>
<feature type="region of interest" description="Disordered" evidence="8">
    <location>
        <begin position="40"/>
        <end position="59"/>
    </location>
</feature>
<dbReference type="RefSeq" id="XP_040715170.1">
    <property type="nucleotide sequence ID" value="XM_040860501.1"/>
</dbReference>
<feature type="transmembrane region" description="Helical" evidence="9">
    <location>
        <begin position="374"/>
        <end position="396"/>
    </location>
</feature>
<feature type="transmembrane region" description="Helical" evidence="9">
    <location>
        <begin position="485"/>
        <end position="509"/>
    </location>
</feature>
<dbReference type="Pfam" id="PF01490">
    <property type="entry name" value="Aa_trans"/>
    <property type="match status" value="1"/>
</dbReference>
<dbReference type="GO" id="GO:0005302">
    <property type="term" value="F:L-tyrosine transmembrane transporter activity"/>
    <property type="evidence" value="ECO:0007669"/>
    <property type="project" value="EnsemblFungi"/>
</dbReference>
<dbReference type="GO" id="GO:0005290">
    <property type="term" value="F:L-histidine transmembrane transporter activity"/>
    <property type="evidence" value="ECO:0007669"/>
    <property type="project" value="EnsemblFungi"/>
</dbReference>
<feature type="compositionally biased region" description="Basic and acidic residues" evidence="8">
    <location>
        <begin position="41"/>
        <end position="52"/>
    </location>
</feature>
<dbReference type="OrthoDB" id="655540at2759"/>
<dbReference type="AlphaFoldDB" id="A0A1Y2DW73"/>
<evidence type="ECO:0000256" key="9">
    <source>
        <dbReference type="SAM" id="Phobius"/>
    </source>
</evidence>
<feature type="transmembrane region" description="Helical" evidence="9">
    <location>
        <begin position="403"/>
        <end position="428"/>
    </location>
</feature>
<gene>
    <name evidence="11" type="ORF">BCR38DRAFT_437029</name>
</gene>
<dbReference type="GeneID" id="63776713"/>
<feature type="transmembrane region" description="Helical" evidence="9">
    <location>
        <begin position="296"/>
        <end position="317"/>
    </location>
</feature>
<evidence type="ECO:0000256" key="7">
    <source>
        <dbReference type="ARBA" id="ARBA00023136"/>
    </source>
</evidence>
<proteinExistence type="inferred from homology"/>
<evidence type="ECO:0000313" key="12">
    <source>
        <dbReference type="Proteomes" id="UP000193689"/>
    </source>
</evidence>
<dbReference type="GO" id="GO:0015824">
    <property type="term" value="P:proline transport"/>
    <property type="evidence" value="ECO:0007669"/>
    <property type="project" value="EnsemblFungi"/>
</dbReference>
<dbReference type="STRING" id="1141098.A0A1Y2DW73"/>
<evidence type="ECO:0000256" key="4">
    <source>
        <dbReference type="ARBA" id="ARBA00022692"/>
    </source>
</evidence>
<feature type="transmembrane region" description="Helical" evidence="9">
    <location>
        <begin position="610"/>
        <end position="634"/>
    </location>
</feature>
<feature type="transmembrane region" description="Helical" evidence="9">
    <location>
        <begin position="529"/>
        <end position="548"/>
    </location>
</feature>
<dbReference type="InParanoid" id="A0A1Y2DW73"/>
<evidence type="ECO:0000313" key="11">
    <source>
        <dbReference type="EMBL" id="ORY63513.1"/>
    </source>
</evidence>
<dbReference type="FunCoup" id="A0A1Y2DW73">
    <property type="interactions" value="338"/>
</dbReference>